<dbReference type="Pfam" id="PF01545">
    <property type="entry name" value="Cation_efflux"/>
    <property type="match status" value="1"/>
</dbReference>
<evidence type="ECO:0000256" key="9">
    <source>
        <dbReference type="SAM" id="Phobius"/>
    </source>
</evidence>
<evidence type="ECO:0000256" key="8">
    <source>
        <dbReference type="SAM" id="MobiDB-lite"/>
    </source>
</evidence>
<dbReference type="NCBIfam" id="TIGR01297">
    <property type="entry name" value="CDF"/>
    <property type="match status" value="1"/>
</dbReference>
<evidence type="ECO:0000256" key="5">
    <source>
        <dbReference type="ARBA" id="ARBA00022989"/>
    </source>
</evidence>
<name>A0ABY4FSR8_9MICO</name>
<evidence type="ECO:0000256" key="1">
    <source>
        <dbReference type="ARBA" id="ARBA00004141"/>
    </source>
</evidence>
<feature type="transmembrane region" description="Helical" evidence="9">
    <location>
        <begin position="64"/>
        <end position="89"/>
    </location>
</feature>
<dbReference type="InterPro" id="IPR036837">
    <property type="entry name" value="Cation_efflux_CTD_sf"/>
</dbReference>
<proteinExistence type="inferred from homology"/>
<dbReference type="Gene3D" id="3.30.70.1350">
    <property type="entry name" value="Cation efflux protein, cytoplasmic domain"/>
    <property type="match status" value="1"/>
</dbReference>
<dbReference type="Proteomes" id="UP000831775">
    <property type="component" value="Chromosome"/>
</dbReference>
<dbReference type="InterPro" id="IPR050681">
    <property type="entry name" value="CDF/SLC30A"/>
</dbReference>
<keyword evidence="3" id="KW-0813">Transport</keyword>
<dbReference type="PANTHER" id="PTHR11562">
    <property type="entry name" value="CATION EFFLUX PROTEIN/ ZINC TRANSPORTER"/>
    <property type="match status" value="1"/>
</dbReference>
<feature type="domain" description="Cation efflux protein transmembrane" evidence="10">
    <location>
        <begin position="64"/>
        <end position="255"/>
    </location>
</feature>
<evidence type="ECO:0000256" key="7">
    <source>
        <dbReference type="ARBA" id="ARBA00023136"/>
    </source>
</evidence>
<evidence type="ECO:0000256" key="3">
    <source>
        <dbReference type="ARBA" id="ARBA00022448"/>
    </source>
</evidence>
<reference evidence="12 13" key="1">
    <citation type="submission" date="2022-04" db="EMBL/GenBank/DDBJ databases">
        <title>Leucobacter sp. isolated from rhizosphere of onion.</title>
        <authorList>
            <person name="Won M."/>
            <person name="Lee C.-M."/>
            <person name="Woen H.-Y."/>
            <person name="Kwon S.-W."/>
        </authorList>
    </citation>
    <scope>NUCLEOTIDE SEQUENCE [LARGE SCALE GENOMIC DNA]</scope>
    <source>
        <strain evidence="12 13">H25R-14</strain>
    </source>
</reference>
<feature type="transmembrane region" description="Helical" evidence="9">
    <location>
        <begin position="131"/>
        <end position="153"/>
    </location>
</feature>
<accession>A0ABY4FSR8</accession>
<feature type="transmembrane region" description="Helical" evidence="9">
    <location>
        <begin position="101"/>
        <end position="119"/>
    </location>
</feature>
<dbReference type="EMBL" id="CP095043">
    <property type="protein sequence ID" value="UOQ59307.1"/>
    <property type="molecule type" value="Genomic_DNA"/>
</dbReference>
<dbReference type="InterPro" id="IPR002524">
    <property type="entry name" value="Cation_efflux"/>
</dbReference>
<dbReference type="InterPro" id="IPR058533">
    <property type="entry name" value="Cation_efflux_TM"/>
</dbReference>
<feature type="region of interest" description="Disordered" evidence="8">
    <location>
        <begin position="1"/>
        <end position="55"/>
    </location>
</feature>
<keyword evidence="7 9" id="KW-0472">Membrane</keyword>
<keyword evidence="13" id="KW-1185">Reference proteome</keyword>
<evidence type="ECO:0000259" key="10">
    <source>
        <dbReference type="Pfam" id="PF01545"/>
    </source>
</evidence>
<evidence type="ECO:0000256" key="6">
    <source>
        <dbReference type="ARBA" id="ARBA00023065"/>
    </source>
</evidence>
<dbReference type="InterPro" id="IPR027470">
    <property type="entry name" value="Cation_efflux_CTD"/>
</dbReference>
<feature type="compositionally biased region" description="Basic and acidic residues" evidence="8">
    <location>
        <begin position="1"/>
        <end position="37"/>
    </location>
</feature>
<gene>
    <name evidence="12" type="ORF">MUN76_09570</name>
</gene>
<feature type="domain" description="Cation efflux protein cytoplasmic" evidence="11">
    <location>
        <begin position="259"/>
        <end position="337"/>
    </location>
</feature>
<evidence type="ECO:0000256" key="2">
    <source>
        <dbReference type="ARBA" id="ARBA00008873"/>
    </source>
</evidence>
<evidence type="ECO:0000256" key="4">
    <source>
        <dbReference type="ARBA" id="ARBA00022692"/>
    </source>
</evidence>
<evidence type="ECO:0000313" key="12">
    <source>
        <dbReference type="EMBL" id="UOQ59307.1"/>
    </source>
</evidence>
<keyword evidence="5 9" id="KW-1133">Transmembrane helix</keyword>
<evidence type="ECO:0000313" key="13">
    <source>
        <dbReference type="Proteomes" id="UP000831775"/>
    </source>
</evidence>
<dbReference type="Gene3D" id="1.20.1510.10">
    <property type="entry name" value="Cation efflux protein transmembrane domain"/>
    <property type="match status" value="1"/>
</dbReference>
<dbReference type="SUPFAM" id="SSF161111">
    <property type="entry name" value="Cation efflux protein transmembrane domain-like"/>
    <property type="match status" value="1"/>
</dbReference>
<comment type="subcellular location">
    <subcellularLocation>
        <location evidence="1">Membrane</location>
        <topology evidence="1">Multi-pass membrane protein</topology>
    </subcellularLocation>
</comment>
<organism evidence="12 13">
    <name type="scientific">Leucobacter rhizosphaerae</name>
    <dbReference type="NCBI Taxonomy" id="2932245"/>
    <lineage>
        <taxon>Bacteria</taxon>
        <taxon>Bacillati</taxon>
        <taxon>Actinomycetota</taxon>
        <taxon>Actinomycetes</taxon>
        <taxon>Micrococcales</taxon>
        <taxon>Microbacteriaceae</taxon>
        <taxon>Leucobacter</taxon>
    </lineage>
</organism>
<protein>
    <submittedName>
        <fullName evidence="12">Cation diffusion facilitator family transporter</fullName>
    </submittedName>
</protein>
<evidence type="ECO:0000259" key="11">
    <source>
        <dbReference type="Pfam" id="PF16916"/>
    </source>
</evidence>
<feature type="transmembrane region" description="Helical" evidence="9">
    <location>
        <begin position="165"/>
        <end position="185"/>
    </location>
</feature>
<feature type="transmembrane region" description="Helical" evidence="9">
    <location>
        <begin position="230"/>
        <end position="247"/>
    </location>
</feature>
<dbReference type="PANTHER" id="PTHR11562:SF17">
    <property type="entry name" value="RE54080P-RELATED"/>
    <property type="match status" value="1"/>
</dbReference>
<comment type="similarity">
    <text evidence="2">Belongs to the cation diffusion facilitator (CDF) transporter (TC 2.A.4) family. SLC30A subfamily.</text>
</comment>
<dbReference type="RefSeq" id="WP_244684237.1">
    <property type="nucleotide sequence ID" value="NZ_CP095043.1"/>
</dbReference>
<dbReference type="Pfam" id="PF16916">
    <property type="entry name" value="ZT_dimer"/>
    <property type="match status" value="1"/>
</dbReference>
<keyword evidence="6" id="KW-0406">Ion transport</keyword>
<keyword evidence="4 9" id="KW-0812">Transmembrane</keyword>
<dbReference type="InterPro" id="IPR027469">
    <property type="entry name" value="Cation_efflux_TMD_sf"/>
</dbReference>
<feature type="transmembrane region" description="Helical" evidence="9">
    <location>
        <begin position="206"/>
        <end position="224"/>
    </location>
</feature>
<dbReference type="SUPFAM" id="SSF160240">
    <property type="entry name" value="Cation efflux protein cytoplasmic domain-like"/>
    <property type="match status" value="1"/>
</dbReference>
<sequence length="349" mass="37362">MTSSHGHDHGHDHAHDGHGHDDHGHAFSDGHPTRPEAVEAGGGHNHDHGLEGHATAGGKHRKKLIIVLCITFSVFFVQVIGAIISGSLALLADAGHMLTDATGVLIALIATFIAARPATSKRTFGLMRVEVLSAMINGIVLSVICIVIVYSAIQRIGSEVEIETGPMLIAAIAGAVANLISLLILQSGQKESINVRGAYLEVLGDLIGSAAVIVAGFIILFTGWNWVDQVAAFAIALLIAPRAYSLLKDVVRILLESTPKDVDLDQTREHMLSVPGVELVHDLHAWTITSGVNAMSAHVVVDEDTLDWERYDQILDELHACLGEHFDTNHCTIQLEPSHHANHEASTHA</sequence>